<keyword evidence="2 3" id="KW-0732">Signal</keyword>
<dbReference type="InterPro" id="IPR001320">
    <property type="entry name" value="Iontro_rcpt_C"/>
</dbReference>
<dbReference type="InterPro" id="IPR001638">
    <property type="entry name" value="Solute-binding_3/MltF_N"/>
</dbReference>
<dbReference type="GO" id="GO:0016020">
    <property type="term" value="C:membrane"/>
    <property type="evidence" value="ECO:0007669"/>
    <property type="project" value="InterPro"/>
</dbReference>
<reference evidence="6 7" key="1">
    <citation type="submission" date="2019-09" db="EMBL/GenBank/DDBJ databases">
        <authorList>
            <person name="Chandra G."/>
            <person name="Truman W A."/>
        </authorList>
    </citation>
    <scope>NUCLEOTIDE SEQUENCE [LARGE SCALE GENOMIC DNA]</scope>
    <source>
        <strain evidence="6">PS723</strain>
    </source>
</reference>
<dbReference type="OrthoDB" id="9768183at2"/>
<dbReference type="CDD" id="cd13530">
    <property type="entry name" value="PBP2_peptides_like"/>
    <property type="match status" value="1"/>
</dbReference>
<dbReference type="PANTHER" id="PTHR35936:SF17">
    <property type="entry name" value="ARGININE-BINDING EXTRACELLULAR PROTEIN ARTP"/>
    <property type="match status" value="1"/>
</dbReference>
<sequence length="252" mass="26433" precursor="true">MLHKTIKSLVAVVSTVALLSTAHAELPVLKVGATPSAVPFNYLDPQSNTLKGLMIDIAGAVGKEVGFTPEIVPIPFTSLVPALQTGKIQIIASAFARTPARAEVVDFSDIVVSYGEGLIVPAADATPYLSFADLKGKIIGVQVGTSYVEPITAVGGFKEVKLYDTMADMVRDIALGRLDAAFGDGPVVAYQVRQVGARVRLVDTYKSVIATDIALAVKKGDAATVAKINAAIDKLRQDGTLRTILAKWAVAS</sequence>
<dbReference type="SUPFAM" id="SSF53850">
    <property type="entry name" value="Periplasmic binding protein-like II"/>
    <property type="match status" value="1"/>
</dbReference>
<feature type="domain" description="Ionotropic glutamate receptor C-terminal" evidence="5">
    <location>
        <begin position="28"/>
        <end position="251"/>
    </location>
</feature>
<dbReference type="EMBL" id="CABVHY010000003">
    <property type="protein sequence ID" value="VVN77911.1"/>
    <property type="molecule type" value="Genomic_DNA"/>
</dbReference>
<comment type="similarity">
    <text evidence="1">Belongs to the bacterial solute-binding protein 3 family.</text>
</comment>
<evidence type="ECO:0000259" key="5">
    <source>
        <dbReference type="SMART" id="SM00079"/>
    </source>
</evidence>
<evidence type="ECO:0000313" key="7">
    <source>
        <dbReference type="Proteomes" id="UP000379480"/>
    </source>
</evidence>
<dbReference type="SMART" id="SM00079">
    <property type="entry name" value="PBPe"/>
    <property type="match status" value="1"/>
</dbReference>
<evidence type="ECO:0000259" key="4">
    <source>
        <dbReference type="SMART" id="SM00062"/>
    </source>
</evidence>
<gene>
    <name evidence="6" type="primary">yxeM</name>
    <name evidence="6" type="ORF">PS723_00851</name>
</gene>
<dbReference type="Proteomes" id="UP000379480">
    <property type="component" value="Unassembled WGS sequence"/>
</dbReference>
<evidence type="ECO:0000313" key="6">
    <source>
        <dbReference type="EMBL" id="VVN77911.1"/>
    </source>
</evidence>
<dbReference type="SMART" id="SM00062">
    <property type="entry name" value="PBPb"/>
    <property type="match status" value="1"/>
</dbReference>
<evidence type="ECO:0000256" key="3">
    <source>
        <dbReference type="SAM" id="SignalP"/>
    </source>
</evidence>
<name>A0A5E7AQX0_PSEFL</name>
<dbReference type="Pfam" id="PF00497">
    <property type="entry name" value="SBP_bac_3"/>
    <property type="match status" value="1"/>
</dbReference>
<dbReference type="PANTHER" id="PTHR35936">
    <property type="entry name" value="MEMBRANE-BOUND LYTIC MUREIN TRANSGLYCOSYLASE F"/>
    <property type="match status" value="1"/>
</dbReference>
<evidence type="ECO:0000256" key="1">
    <source>
        <dbReference type="ARBA" id="ARBA00010333"/>
    </source>
</evidence>
<organism evidence="6 7">
    <name type="scientific">Pseudomonas fluorescens</name>
    <dbReference type="NCBI Taxonomy" id="294"/>
    <lineage>
        <taxon>Bacteria</taxon>
        <taxon>Pseudomonadati</taxon>
        <taxon>Pseudomonadota</taxon>
        <taxon>Gammaproteobacteria</taxon>
        <taxon>Pseudomonadales</taxon>
        <taxon>Pseudomonadaceae</taxon>
        <taxon>Pseudomonas</taxon>
    </lineage>
</organism>
<dbReference type="AlphaFoldDB" id="A0A5E7AQX0"/>
<feature type="chain" id="PRO_5022951111" evidence="3">
    <location>
        <begin position="25"/>
        <end position="252"/>
    </location>
</feature>
<dbReference type="Gene3D" id="3.40.190.10">
    <property type="entry name" value="Periplasmic binding protein-like II"/>
    <property type="match status" value="2"/>
</dbReference>
<feature type="signal peptide" evidence="3">
    <location>
        <begin position="1"/>
        <end position="24"/>
    </location>
</feature>
<dbReference type="RefSeq" id="WP_150802435.1">
    <property type="nucleotide sequence ID" value="NZ_CABVHY010000003.1"/>
</dbReference>
<accession>A0A5E7AQX0</accession>
<protein>
    <submittedName>
        <fullName evidence="6">Putative amino-acid-binding protein YxeM</fullName>
    </submittedName>
</protein>
<feature type="domain" description="Solute-binding protein family 3/N-terminal" evidence="4">
    <location>
        <begin position="28"/>
        <end position="252"/>
    </location>
</feature>
<proteinExistence type="inferred from homology"/>
<dbReference type="GO" id="GO:0015276">
    <property type="term" value="F:ligand-gated monoatomic ion channel activity"/>
    <property type="evidence" value="ECO:0007669"/>
    <property type="project" value="InterPro"/>
</dbReference>
<evidence type="ECO:0000256" key="2">
    <source>
        <dbReference type="ARBA" id="ARBA00022729"/>
    </source>
</evidence>